<feature type="region of interest" description="Disordered" evidence="10">
    <location>
        <begin position="121"/>
        <end position="181"/>
    </location>
</feature>
<organism evidence="12 13">
    <name type="scientific">Cyberlindnera fabianii</name>
    <name type="common">Yeast</name>
    <name type="synonym">Hansenula fabianii</name>
    <dbReference type="NCBI Taxonomy" id="36022"/>
    <lineage>
        <taxon>Eukaryota</taxon>
        <taxon>Fungi</taxon>
        <taxon>Dikarya</taxon>
        <taxon>Ascomycota</taxon>
        <taxon>Saccharomycotina</taxon>
        <taxon>Saccharomycetes</taxon>
        <taxon>Phaffomycetales</taxon>
        <taxon>Phaffomycetaceae</taxon>
        <taxon>Cyberlindnera</taxon>
    </lineage>
</organism>
<dbReference type="EMBL" id="MPUK01000014">
    <property type="protein sequence ID" value="ONH65021.1"/>
    <property type="molecule type" value="Genomic_DNA"/>
</dbReference>
<feature type="domain" description="C2H2-type" evidence="11">
    <location>
        <begin position="293"/>
        <end position="320"/>
    </location>
</feature>
<dbReference type="Gene3D" id="3.30.160.60">
    <property type="entry name" value="Classic Zinc Finger"/>
    <property type="match status" value="3"/>
</dbReference>
<dbReference type="AlphaFoldDB" id="A0A1V2L1U4"/>
<keyword evidence="4 9" id="KW-0863">Zinc-finger</keyword>
<evidence type="ECO:0000256" key="6">
    <source>
        <dbReference type="ARBA" id="ARBA00023015"/>
    </source>
</evidence>
<dbReference type="PANTHER" id="PTHR23235:SF120">
    <property type="entry name" value="KRUPPEL-LIKE FACTOR 15"/>
    <property type="match status" value="1"/>
</dbReference>
<keyword evidence="5" id="KW-0862">Zinc</keyword>
<keyword evidence="6" id="KW-0805">Transcription regulation</keyword>
<evidence type="ECO:0000313" key="13">
    <source>
        <dbReference type="Proteomes" id="UP000189513"/>
    </source>
</evidence>
<evidence type="ECO:0000256" key="9">
    <source>
        <dbReference type="PROSITE-ProRule" id="PRU00042"/>
    </source>
</evidence>
<dbReference type="VEuPathDB" id="FungiDB:BON22_5157"/>
<evidence type="ECO:0000256" key="10">
    <source>
        <dbReference type="SAM" id="MobiDB-lite"/>
    </source>
</evidence>
<dbReference type="GO" id="GO:0071248">
    <property type="term" value="P:cellular response to metal ion"/>
    <property type="evidence" value="ECO:0007669"/>
    <property type="project" value="UniProtKB-ARBA"/>
</dbReference>
<feature type="compositionally biased region" description="Polar residues" evidence="10">
    <location>
        <begin position="152"/>
        <end position="181"/>
    </location>
</feature>
<dbReference type="SUPFAM" id="SSF57667">
    <property type="entry name" value="beta-beta-alpha zinc fingers"/>
    <property type="match status" value="1"/>
</dbReference>
<keyword evidence="8" id="KW-0539">Nucleus</keyword>
<protein>
    <submittedName>
        <fullName evidence="12">Transcriptional regulator CRZ2</fullName>
    </submittedName>
</protein>
<evidence type="ECO:0000256" key="7">
    <source>
        <dbReference type="ARBA" id="ARBA00023163"/>
    </source>
</evidence>
<dbReference type="Proteomes" id="UP000189513">
    <property type="component" value="Unassembled WGS sequence"/>
</dbReference>
<feature type="region of interest" description="Disordered" evidence="10">
    <location>
        <begin position="239"/>
        <end position="261"/>
    </location>
</feature>
<dbReference type="InterPro" id="IPR036236">
    <property type="entry name" value="Znf_C2H2_sf"/>
</dbReference>
<feature type="region of interest" description="Disordered" evidence="10">
    <location>
        <begin position="207"/>
        <end position="227"/>
    </location>
</feature>
<evidence type="ECO:0000256" key="4">
    <source>
        <dbReference type="ARBA" id="ARBA00022771"/>
    </source>
</evidence>
<reference evidence="13" key="1">
    <citation type="journal article" date="2017" name="Genome Announc.">
        <title>Genome sequences of Cyberlindnera fabianii 65, Pichia kudriavzevii 129, and Saccharomyces cerevisiae 131 isolated from fermented masau fruits in Zimbabwe.</title>
        <authorList>
            <person name="van Rijswijck I.M.H."/>
            <person name="Derks M.F.L."/>
            <person name="Abee T."/>
            <person name="de Ridder D."/>
            <person name="Smid E.J."/>
        </authorList>
    </citation>
    <scope>NUCLEOTIDE SEQUENCE [LARGE SCALE GENOMIC DNA]</scope>
    <source>
        <strain evidence="13">65</strain>
    </source>
</reference>
<evidence type="ECO:0000256" key="3">
    <source>
        <dbReference type="ARBA" id="ARBA00022737"/>
    </source>
</evidence>
<evidence type="ECO:0000313" key="12">
    <source>
        <dbReference type="EMBL" id="ONH65021.1"/>
    </source>
</evidence>
<feature type="compositionally biased region" description="Low complexity" evidence="10">
    <location>
        <begin position="21"/>
        <end position="31"/>
    </location>
</feature>
<name>A0A1V2L1U4_CYBFA</name>
<dbReference type="InterPro" id="IPR013087">
    <property type="entry name" value="Znf_C2H2_type"/>
</dbReference>
<keyword evidence="7" id="KW-0804">Transcription</keyword>
<dbReference type="PANTHER" id="PTHR23235">
    <property type="entry name" value="KRUEPPEL-LIKE TRANSCRIPTION FACTOR"/>
    <property type="match status" value="1"/>
</dbReference>
<keyword evidence="3" id="KW-0677">Repeat</keyword>
<keyword evidence="13" id="KW-1185">Reference proteome</keyword>
<dbReference type="Pfam" id="PF00096">
    <property type="entry name" value="zf-C2H2"/>
    <property type="match status" value="1"/>
</dbReference>
<dbReference type="FunFam" id="3.30.160.60:FF:000446">
    <property type="entry name" value="Zinc finger protein"/>
    <property type="match status" value="1"/>
</dbReference>
<accession>A0A1V2L1U4</accession>
<evidence type="ECO:0000256" key="2">
    <source>
        <dbReference type="ARBA" id="ARBA00022723"/>
    </source>
</evidence>
<feature type="domain" description="C2H2-type" evidence="11">
    <location>
        <begin position="265"/>
        <end position="292"/>
    </location>
</feature>
<evidence type="ECO:0000259" key="11">
    <source>
        <dbReference type="PROSITE" id="PS50157"/>
    </source>
</evidence>
<dbReference type="PROSITE" id="PS00028">
    <property type="entry name" value="ZINC_FINGER_C2H2_1"/>
    <property type="match status" value="2"/>
</dbReference>
<comment type="caution">
    <text evidence="12">The sequence shown here is derived from an EMBL/GenBank/DDBJ whole genome shotgun (WGS) entry which is preliminary data.</text>
</comment>
<sequence length="398" mass="44678">MAEQYYDLHNGRDYRSNEMGSSLNNSSMASSHTENPHQGSPSEMYLGMITGGQAMPPINVPQTLPQIVFTHPNNYNTIPPYNVPKNIYNTANPLGFPSTAHHPRSAPQSHNSLQINTLAPSDALSGDSITSQSMQSKNSISSFSDLRFPEPSDSTGNLVPSASGYNENSQTRSPYDNTLSNLSPWSEHSRVSANDHLHRTHSHPIQHDYYPVHQSPHQTHSSSSELTDQQVKNLLMITNTTSSSTGKRKPRTKHELSPSQGQESFTCKHCGKAFAKGYNLKSHLKTHSDERPFQCSFCDRSFARNHDKKRHELLHQGVKKFQCGGVLKDKITRWGCGKRFSRADGLGRHFRTDIGWLCIRPLMLEAKEMERQENEKADIMDEATFGTTFINDLLKKSQ</sequence>
<dbReference type="FunFam" id="3.30.160.60:FF:000181">
    <property type="entry name" value="C2H2 type zinc finger protein"/>
    <property type="match status" value="1"/>
</dbReference>
<dbReference type="GO" id="GO:0071467">
    <property type="term" value="P:cellular response to pH"/>
    <property type="evidence" value="ECO:0007669"/>
    <property type="project" value="UniProtKB-ARBA"/>
</dbReference>
<keyword evidence="2" id="KW-0479">Metal-binding</keyword>
<dbReference type="STRING" id="36022.A0A1V2L1U4"/>
<proteinExistence type="predicted"/>
<gene>
    <name evidence="12" type="ORF">BON22_5157</name>
</gene>
<feature type="compositionally biased region" description="Low complexity" evidence="10">
    <location>
        <begin position="131"/>
        <end position="144"/>
    </location>
</feature>
<dbReference type="GO" id="GO:0000981">
    <property type="term" value="F:DNA-binding transcription factor activity, RNA polymerase II-specific"/>
    <property type="evidence" value="ECO:0007669"/>
    <property type="project" value="TreeGrafter"/>
</dbReference>
<feature type="compositionally biased region" description="Polar residues" evidence="10">
    <location>
        <begin position="32"/>
        <end position="41"/>
    </location>
</feature>
<dbReference type="GO" id="GO:0005634">
    <property type="term" value="C:nucleus"/>
    <property type="evidence" value="ECO:0007669"/>
    <property type="project" value="UniProtKB-SubCell"/>
</dbReference>
<dbReference type="SMART" id="SM00355">
    <property type="entry name" value="ZnF_C2H2"/>
    <property type="match status" value="2"/>
</dbReference>
<dbReference type="PROSITE" id="PS50157">
    <property type="entry name" value="ZINC_FINGER_C2H2_2"/>
    <property type="match status" value="2"/>
</dbReference>
<feature type="region of interest" description="Disordered" evidence="10">
    <location>
        <begin position="1"/>
        <end position="50"/>
    </location>
</feature>
<evidence type="ECO:0000256" key="1">
    <source>
        <dbReference type="ARBA" id="ARBA00004123"/>
    </source>
</evidence>
<feature type="compositionally biased region" description="Low complexity" evidence="10">
    <location>
        <begin position="213"/>
        <end position="224"/>
    </location>
</feature>
<dbReference type="GO" id="GO:0000978">
    <property type="term" value="F:RNA polymerase II cis-regulatory region sequence-specific DNA binding"/>
    <property type="evidence" value="ECO:0007669"/>
    <property type="project" value="TreeGrafter"/>
</dbReference>
<dbReference type="GO" id="GO:0008270">
    <property type="term" value="F:zinc ion binding"/>
    <property type="evidence" value="ECO:0007669"/>
    <property type="project" value="UniProtKB-KW"/>
</dbReference>
<comment type="subcellular location">
    <subcellularLocation>
        <location evidence="1">Nucleus</location>
    </subcellularLocation>
</comment>
<evidence type="ECO:0000256" key="8">
    <source>
        <dbReference type="ARBA" id="ARBA00023242"/>
    </source>
</evidence>
<evidence type="ECO:0000256" key="5">
    <source>
        <dbReference type="ARBA" id="ARBA00022833"/>
    </source>
</evidence>